<sequence length="257" mass="29499">VISLLAIPPGYKRIRYFRIRLSIIIFFFIVFIGGVAGFFIPFNTLTLDVVEMNQKKHLTAQNRKLLSKIRNMREMFFLLKSRVDTLTYTKKNIEDLIGIDEQANVPEPAKKSFFDDMNLDELLNYANTTESFFNELVEKIKKNPSYVNYIPIIKPVVDDYAITARYGKRKDPFTDDIKWHNGVDFSAERETPVIATASGTVDMVQNHNYWGRRVRIRHRFGFSTVYAHLGTVNVYKGKNVKKGDVIATIGISGLTTG</sequence>
<dbReference type="InterPro" id="IPR050570">
    <property type="entry name" value="Cell_wall_metabolism_enzyme"/>
</dbReference>
<gene>
    <name evidence="3" type="ORF">S01H1_57892</name>
</gene>
<feature type="non-terminal residue" evidence="3">
    <location>
        <position position="1"/>
    </location>
</feature>
<dbReference type="Pfam" id="PF01551">
    <property type="entry name" value="Peptidase_M23"/>
    <property type="match status" value="1"/>
</dbReference>
<name>X0VBR2_9ZZZZ</name>
<dbReference type="SUPFAM" id="SSF51261">
    <property type="entry name" value="Duplicated hybrid motif"/>
    <property type="match status" value="1"/>
</dbReference>
<evidence type="ECO:0000259" key="2">
    <source>
        <dbReference type="Pfam" id="PF01551"/>
    </source>
</evidence>
<keyword evidence="1" id="KW-0812">Transmembrane</keyword>
<dbReference type="PANTHER" id="PTHR21666:SF270">
    <property type="entry name" value="MUREIN HYDROLASE ACTIVATOR ENVC"/>
    <property type="match status" value="1"/>
</dbReference>
<evidence type="ECO:0000313" key="3">
    <source>
        <dbReference type="EMBL" id="GAG15514.1"/>
    </source>
</evidence>
<dbReference type="Gene3D" id="2.70.70.10">
    <property type="entry name" value="Glucose Permease (Domain IIA)"/>
    <property type="match status" value="1"/>
</dbReference>
<keyword evidence="1" id="KW-1133">Transmembrane helix</keyword>
<dbReference type="InterPro" id="IPR016047">
    <property type="entry name" value="M23ase_b-sheet_dom"/>
</dbReference>
<dbReference type="GO" id="GO:0004222">
    <property type="term" value="F:metalloendopeptidase activity"/>
    <property type="evidence" value="ECO:0007669"/>
    <property type="project" value="TreeGrafter"/>
</dbReference>
<organism evidence="3">
    <name type="scientific">marine sediment metagenome</name>
    <dbReference type="NCBI Taxonomy" id="412755"/>
    <lineage>
        <taxon>unclassified sequences</taxon>
        <taxon>metagenomes</taxon>
        <taxon>ecological metagenomes</taxon>
    </lineage>
</organism>
<dbReference type="EMBL" id="BARS01037785">
    <property type="protein sequence ID" value="GAG15514.1"/>
    <property type="molecule type" value="Genomic_DNA"/>
</dbReference>
<reference evidence="3" key="1">
    <citation type="journal article" date="2014" name="Front. Microbiol.">
        <title>High frequency of phylogenetically diverse reductive dehalogenase-homologous genes in deep subseafloor sedimentary metagenomes.</title>
        <authorList>
            <person name="Kawai M."/>
            <person name="Futagami T."/>
            <person name="Toyoda A."/>
            <person name="Takaki Y."/>
            <person name="Nishi S."/>
            <person name="Hori S."/>
            <person name="Arai W."/>
            <person name="Tsubouchi T."/>
            <person name="Morono Y."/>
            <person name="Uchiyama I."/>
            <person name="Ito T."/>
            <person name="Fujiyama A."/>
            <person name="Inagaki F."/>
            <person name="Takami H."/>
        </authorList>
    </citation>
    <scope>NUCLEOTIDE SEQUENCE</scope>
    <source>
        <strain evidence="3">Expedition CK06-06</strain>
    </source>
</reference>
<feature type="non-terminal residue" evidence="3">
    <location>
        <position position="257"/>
    </location>
</feature>
<proteinExistence type="predicted"/>
<feature type="transmembrane region" description="Helical" evidence="1">
    <location>
        <begin position="21"/>
        <end position="42"/>
    </location>
</feature>
<feature type="domain" description="M23ase beta-sheet core" evidence="2">
    <location>
        <begin position="180"/>
        <end position="256"/>
    </location>
</feature>
<comment type="caution">
    <text evidence="3">The sequence shown here is derived from an EMBL/GenBank/DDBJ whole genome shotgun (WGS) entry which is preliminary data.</text>
</comment>
<accession>X0VBR2</accession>
<evidence type="ECO:0000256" key="1">
    <source>
        <dbReference type="SAM" id="Phobius"/>
    </source>
</evidence>
<dbReference type="CDD" id="cd12797">
    <property type="entry name" value="M23_peptidase"/>
    <property type="match status" value="1"/>
</dbReference>
<dbReference type="AlphaFoldDB" id="X0VBR2"/>
<keyword evidence="1" id="KW-0472">Membrane</keyword>
<protein>
    <recommendedName>
        <fullName evidence="2">M23ase beta-sheet core domain-containing protein</fullName>
    </recommendedName>
</protein>
<dbReference type="InterPro" id="IPR011055">
    <property type="entry name" value="Dup_hybrid_motif"/>
</dbReference>
<dbReference type="PANTHER" id="PTHR21666">
    <property type="entry name" value="PEPTIDASE-RELATED"/>
    <property type="match status" value="1"/>
</dbReference>